<evidence type="ECO:0000313" key="7">
    <source>
        <dbReference type="Proteomes" id="UP000029844"/>
    </source>
</evidence>
<dbReference type="InterPro" id="IPR011608">
    <property type="entry name" value="PRD"/>
</dbReference>
<evidence type="ECO:0000259" key="4">
    <source>
        <dbReference type="PROSITE" id="PS51094"/>
    </source>
</evidence>
<feature type="domain" description="PTS EIIA type-2" evidence="4">
    <location>
        <begin position="545"/>
        <end position="684"/>
    </location>
</feature>
<dbReference type="Proteomes" id="UP000029844">
    <property type="component" value="Unassembled WGS sequence"/>
</dbReference>
<dbReference type="GeneID" id="58718692"/>
<dbReference type="Pfam" id="PF00874">
    <property type="entry name" value="PRD"/>
    <property type="match status" value="1"/>
</dbReference>
<dbReference type="PROSITE" id="PS51372">
    <property type="entry name" value="PRD_2"/>
    <property type="match status" value="1"/>
</dbReference>
<dbReference type="AlphaFoldDB" id="A0A099W0I9"/>
<dbReference type="OrthoDB" id="369398at2"/>
<dbReference type="SUPFAM" id="SSF46785">
    <property type="entry name" value="Winged helix' DNA-binding domain"/>
    <property type="match status" value="1"/>
</dbReference>
<evidence type="ECO:0000256" key="1">
    <source>
        <dbReference type="ARBA" id="ARBA00022737"/>
    </source>
</evidence>
<dbReference type="SUPFAM" id="SSF63520">
    <property type="entry name" value="PTS-regulatory domain, PRD"/>
    <property type="match status" value="1"/>
</dbReference>
<dbReference type="Pfam" id="PF08279">
    <property type="entry name" value="HTH_11"/>
    <property type="match status" value="1"/>
</dbReference>
<keyword evidence="1" id="KW-0677">Repeat</keyword>
<dbReference type="InterPro" id="IPR050661">
    <property type="entry name" value="BglG_antiterminators"/>
</dbReference>
<protein>
    <submittedName>
        <fullName evidence="6">Uncharacterized protein</fullName>
    </submittedName>
</protein>
<dbReference type="STRING" id="1552123.EP57_15245"/>
<name>A0A099W0I9_9LIST</name>
<comment type="caution">
    <text evidence="6">The sequence shown here is derived from an EMBL/GenBank/DDBJ whole genome shotgun (WGS) entry which is preliminary data.</text>
</comment>
<keyword evidence="3" id="KW-0804">Transcription</keyword>
<dbReference type="InterPro" id="IPR013196">
    <property type="entry name" value="HTH_11"/>
</dbReference>
<gene>
    <name evidence="6" type="ORF">EP57_15245</name>
</gene>
<evidence type="ECO:0000259" key="5">
    <source>
        <dbReference type="PROSITE" id="PS51372"/>
    </source>
</evidence>
<dbReference type="Pfam" id="PF00359">
    <property type="entry name" value="PTS_EIIA_2"/>
    <property type="match status" value="1"/>
</dbReference>
<dbReference type="InterPro" id="IPR036390">
    <property type="entry name" value="WH_DNA-bd_sf"/>
</dbReference>
<dbReference type="PROSITE" id="PS51094">
    <property type="entry name" value="PTS_EIIA_TYPE_2"/>
    <property type="match status" value="1"/>
</dbReference>
<evidence type="ECO:0000313" key="6">
    <source>
        <dbReference type="EMBL" id="KGL37913.1"/>
    </source>
</evidence>
<reference evidence="6 7" key="1">
    <citation type="submission" date="2014-05" db="EMBL/GenBank/DDBJ databases">
        <title>Novel Listeriaceae from food processing environments.</title>
        <authorList>
            <person name="den Bakker H.C."/>
        </authorList>
    </citation>
    <scope>NUCLEOTIDE SEQUENCE [LARGE SCALE GENOMIC DNA]</scope>
    <source>
        <strain evidence="6 7">FSL A5-0281</strain>
    </source>
</reference>
<dbReference type="GO" id="GO:0006355">
    <property type="term" value="P:regulation of DNA-templated transcription"/>
    <property type="evidence" value="ECO:0007669"/>
    <property type="project" value="InterPro"/>
</dbReference>
<dbReference type="Gene3D" id="1.10.10.10">
    <property type="entry name" value="Winged helix-like DNA-binding domain superfamily/Winged helix DNA-binding domain"/>
    <property type="match status" value="1"/>
</dbReference>
<feature type="domain" description="PRD" evidence="5">
    <location>
        <begin position="292"/>
        <end position="405"/>
    </location>
</feature>
<dbReference type="InterPro" id="IPR002178">
    <property type="entry name" value="PTS_EIIA_type-2_dom"/>
</dbReference>
<dbReference type="EMBL" id="JNFA01000030">
    <property type="protein sequence ID" value="KGL37913.1"/>
    <property type="molecule type" value="Genomic_DNA"/>
</dbReference>
<proteinExistence type="predicted"/>
<dbReference type="Gene3D" id="3.40.930.10">
    <property type="entry name" value="Mannitol-specific EII, Chain A"/>
    <property type="match status" value="1"/>
</dbReference>
<evidence type="ECO:0000256" key="2">
    <source>
        <dbReference type="ARBA" id="ARBA00023015"/>
    </source>
</evidence>
<dbReference type="InterPro" id="IPR036388">
    <property type="entry name" value="WH-like_DNA-bd_sf"/>
</dbReference>
<dbReference type="InterPro" id="IPR036634">
    <property type="entry name" value="PRD_sf"/>
</dbReference>
<evidence type="ECO:0000256" key="3">
    <source>
        <dbReference type="ARBA" id="ARBA00023163"/>
    </source>
</evidence>
<dbReference type="InterPro" id="IPR016152">
    <property type="entry name" value="PTrfase/Anion_transptr"/>
</dbReference>
<dbReference type="eggNOG" id="COG3711">
    <property type="taxonomic scope" value="Bacteria"/>
</dbReference>
<organism evidence="6 7">
    <name type="scientific">Listeria booriae</name>
    <dbReference type="NCBI Taxonomy" id="1552123"/>
    <lineage>
        <taxon>Bacteria</taxon>
        <taxon>Bacillati</taxon>
        <taxon>Bacillota</taxon>
        <taxon>Bacilli</taxon>
        <taxon>Bacillales</taxon>
        <taxon>Listeriaceae</taxon>
        <taxon>Listeria</taxon>
    </lineage>
</organism>
<dbReference type="Gene3D" id="1.10.1790.10">
    <property type="entry name" value="PRD domain"/>
    <property type="match status" value="1"/>
</dbReference>
<keyword evidence="7" id="KW-1185">Reference proteome</keyword>
<dbReference type="SUPFAM" id="SSF55804">
    <property type="entry name" value="Phoshotransferase/anion transport protein"/>
    <property type="match status" value="1"/>
</dbReference>
<dbReference type="PANTHER" id="PTHR30185">
    <property type="entry name" value="CRYPTIC BETA-GLUCOSIDE BGL OPERON ANTITERMINATOR"/>
    <property type="match status" value="1"/>
</dbReference>
<sequence>MLHLDTNYCLFLKILSERLEISSITAMANAAGLSRRMIYYYTEKLDTMLRHVKLPPVYRKTGGGLVINTEQADQIKDWLAESETHQYTLKTSERRQVLELLILLELRKWFLRDFMEIFDVSRNTIVKDIASLKESREVLSSKARGYFLDMSERERRTQIYQVIHRMGEGGQEQTFTFLARVVALDCAQLADLEAALRQTEQILNKEISGNDVKRLAQAMLLFARRSDAGKHPEWQISERIVIMERLEYRAADTMLSVVSQVFQQPVPQEEALYYGMLLLCVEKNVDGHFKSSPFEELVQLTETMVTIFEQISGIYFKLRYRLVENIQTHIKVIHYRHVFQIKIHPPVLHEISKQYQKVFRLTEKMVQTLSPNWLFQKYFAHGLTKQEIAGIALFFEEAIVKEQSKKAPAKWIIVSDYADVLNSLLATQIKQLLPEMVLEGIFSTGMAPFLNQKINFCVTTDMQYIHTTGQTIYVGAVLSEEDKRRLFNIKKSPDKVMGRRDKLRKLLYNSSSNGAPDERLLDQVELLYTDEDRAVVHSDLVTLADFRKEELFFEEEQVESLTDVLSLLAKPLLDRKWIRTEYMEQIAHDVMEDKRLMILFQGVILLHTDYRNGSFQPGISMLHVKEPFCIHGESVNLFILLATEEKMTHVPLLFELDVLLNSSFLANLENGVKLFEAFQMSVGR</sequence>
<dbReference type="PANTHER" id="PTHR30185:SF18">
    <property type="entry name" value="TRANSCRIPTIONAL REGULATOR MTLR"/>
    <property type="match status" value="1"/>
</dbReference>
<keyword evidence="2" id="KW-0805">Transcription regulation</keyword>
<accession>A0A099W0I9</accession>
<dbReference type="RefSeq" id="WP_036087977.1">
    <property type="nucleotide sequence ID" value="NZ_CBCSHQ010000003.1"/>
</dbReference>